<keyword evidence="3" id="KW-1185">Reference proteome</keyword>
<name>A0A238KRS4_9RHOB</name>
<proteinExistence type="predicted"/>
<protein>
    <recommendedName>
        <fullName evidence="1">DUF218 domain-containing protein</fullName>
    </recommendedName>
</protein>
<dbReference type="InterPro" id="IPR003848">
    <property type="entry name" value="DUF218"/>
</dbReference>
<dbReference type="RefSeq" id="WP_093997633.1">
    <property type="nucleotide sequence ID" value="NZ_FXYD01000008.1"/>
</dbReference>
<dbReference type="Gene3D" id="3.40.50.620">
    <property type="entry name" value="HUPs"/>
    <property type="match status" value="1"/>
</dbReference>
<dbReference type="AlphaFoldDB" id="A0A238KRS4"/>
<dbReference type="Proteomes" id="UP000203464">
    <property type="component" value="Unassembled WGS sequence"/>
</dbReference>
<dbReference type="InterPro" id="IPR014729">
    <property type="entry name" value="Rossmann-like_a/b/a_fold"/>
</dbReference>
<sequence length="154" mass="16597">MKTGLILGAAVWANGPSPTLLRRTQHGAALFHAGQIDHIVTCGGLGKHPPTEAKAMAEILYVENVPQNVVTLEEHSTNTGENITNALVLIGEGPVVLITDWYHAPRARLIARRAGFQHVASSTPSVRGARAWPQIKGALREIPAYLAYYFGLKS</sequence>
<feature type="domain" description="DUF218" evidence="1">
    <location>
        <begin position="6"/>
        <end position="141"/>
    </location>
</feature>
<dbReference type="PANTHER" id="PTHR30336:SF20">
    <property type="entry name" value="DUF218 DOMAIN-CONTAINING PROTEIN"/>
    <property type="match status" value="1"/>
</dbReference>
<organism evidence="2 3">
    <name type="scientific">Octadecabacter ascidiaceicola</name>
    <dbReference type="NCBI Taxonomy" id="1655543"/>
    <lineage>
        <taxon>Bacteria</taxon>
        <taxon>Pseudomonadati</taxon>
        <taxon>Pseudomonadota</taxon>
        <taxon>Alphaproteobacteria</taxon>
        <taxon>Rhodobacterales</taxon>
        <taxon>Roseobacteraceae</taxon>
        <taxon>Octadecabacter</taxon>
    </lineage>
</organism>
<evidence type="ECO:0000313" key="3">
    <source>
        <dbReference type="Proteomes" id="UP000203464"/>
    </source>
</evidence>
<accession>A0A238KRS4</accession>
<dbReference type="GO" id="GO:0005886">
    <property type="term" value="C:plasma membrane"/>
    <property type="evidence" value="ECO:0007669"/>
    <property type="project" value="TreeGrafter"/>
</dbReference>
<evidence type="ECO:0000313" key="2">
    <source>
        <dbReference type="EMBL" id="SMX45428.1"/>
    </source>
</evidence>
<dbReference type="OrthoDB" id="9809813at2"/>
<reference evidence="3" key="1">
    <citation type="submission" date="2017-05" db="EMBL/GenBank/DDBJ databases">
        <authorList>
            <person name="Rodrigo-Torres L."/>
            <person name="Arahal R. D."/>
            <person name="Lucena T."/>
        </authorList>
    </citation>
    <scope>NUCLEOTIDE SEQUENCE [LARGE SCALE GENOMIC DNA]</scope>
    <source>
        <strain evidence="3">CECT 8868</strain>
    </source>
</reference>
<dbReference type="EMBL" id="FXYD01000008">
    <property type="protein sequence ID" value="SMX45428.1"/>
    <property type="molecule type" value="Genomic_DNA"/>
</dbReference>
<evidence type="ECO:0000259" key="1">
    <source>
        <dbReference type="Pfam" id="PF02698"/>
    </source>
</evidence>
<dbReference type="InterPro" id="IPR051599">
    <property type="entry name" value="Cell_Envelope_Assoc"/>
</dbReference>
<dbReference type="CDD" id="cd06259">
    <property type="entry name" value="YdcF-like"/>
    <property type="match status" value="1"/>
</dbReference>
<gene>
    <name evidence="2" type="ORF">OCA8868_03296</name>
</gene>
<dbReference type="PANTHER" id="PTHR30336">
    <property type="entry name" value="INNER MEMBRANE PROTEIN, PROBABLE PERMEASE"/>
    <property type="match status" value="1"/>
</dbReference>
<dbReference type="Pfam" id="PF02698">
    <property type="entry name" value="DUF218"/>
    <property type="match status" value="1"/>
</dbReference>